<dbReference type="AlphaFoldDB" id="A0A8J8MNJ9"/>
<dbReference type="RefSeq" id="WP_212695799.1">
    <property type="nucleotide sequence ID" value="NZ_CP058649.1"/>
</dbReference>
<protein>
    <submittedName>
        <fullName evidence="1">Uncharacterized protein</fullName>
    </submittedName>
</protein>
<dbReference type="EMBL" id="CP058649">
    <property type="protein sequence ID" value="QUI25100.1"/>
    <property type="molecule type" value="Genomic_DNA"/>
</dbReference>
<dbReference type="KEGG" id="vpy:HZI73_23615"/>
<evidence type="ECO:0000313" key="2">
    <source>
        <dbReference type="Proteomes" id="UP000683246"/>
    </source>
</evidence>
<accession>A0A8J8MNJ9</accession>
<name>A0A8J8MNJ9_9FIRM</name>
<organism evidence="1 2">
    <name type="scientific">Vallitalea pronyensis</name>
    <dbReference type="NCBI Taxonomy" id="1348613"/>
    <lineage>
        <taxon>Bacteria</taxon>
        <taxon>Bacillati</taxon>
        <taxon>Bacillota</taxon>
        <taxon>Clostridia</taxon>
        <taxon>Lachnospirales</taxon>
        <taxon>Vallitaleaceae</taxon>
        <taxon>Vallitalea</taxon>
    </lineage>
</organism>
<sequence>MKCSTGIGTLSQDKQLYKTVDNENFYITTVKMSGVDIPAVGSEYILADLEGRVQLQYYLRSETTEDNKLFTFMQIMTVHSVDDDTPETNRIQIGGCIAKTKGLLIKNKIGLEILPFIIKYKSYDGNFNVAHCVAKGAKARELSKIKKGDIVEITGKFKKEHNALEVLVEEVDFYKAFPALESKKIS</sequence>
<keyword evidence="2" id="KW-1185">Reference proteome</keyword>
<reference evidence="1" key="1">
    <citation type="submission" date="2020-07" db="EMBL/GenBank/DDBJ databases">
        <title>Vallitalea pronyensis genome.</title>
        <authorList>
            <person name="Postec A."/>
        </authorList>
    </citation>
    <scope>NUCLEOTIDE SEQUENCE</scope>
    <source>
        <strain evidence="1">FatNI3</strain>
    </source>
</reference>
<proteinExistence type="predicted"/>
<evidence type="ECO:0000313" key="1">
    <source>
        <dbReference type="EMBL" id="QUI25100.1"/>
    </source>
</evidence>
<dbReference type="Proteomes" id="UP000683246">
    <property type="component" value="Chromosome"/>
</dbReference>
<gene>
    <name evidence="1" type="ORF">HZI73_23615</name>
</gene>